<dbReference type="Pfam" id="PF00067">
    <property type="entry name" value="p450"/>
    <property type="match status" value="2"/>
</dbReference>
<name>A0A915LSF6_MELJA</name>
<keyword evidence="10" id="KW-0732">Signal</keyword>
<dbReference type="PANTHER" id="PTHR24292">
    <property type="entry name" value="CYTOCHROME P450"/>
    <property type="match status" value="1"/>
</dbReference>
<dbReference type="PRINTS" id="PR00385">
    <property type="entry name" value="P450"/>
</dbReference>
<dbReference type="InterPro" id="IPR036396">
    <property type="entry name" value="Cyt_P450_sf"/>
</dbReference>
<dbReference type="SUPFAM" id="SSF48264">
    <property type="entry name" value="Cytochrome P450"/>
    <property type="match status" value="1"/>
</dbReference>
<sequence>MFLLILLLITISSLLLFWTARRKSNYWKNRGIPGPEPLPIKGNIDLIFGKNPLSLQLFNWSKIYGRIYGIKHGWNNVLVVSEPKMVKELLVEKFEYFHGRFLCPIVGDVDTNKFIHLFFAKGKRWKRLRSIANPAFSISNLKRIMPIIEDSIKININLLKEAKSSGKCVDLHEYFVELAFDIIARIAMGQRDSKQFKSEYCQIAVDAFAYFERCNTIEEMVLNCVLFLMAGFDTTANTLSLIAHNLVFNPQVQKRLFEEIEEICGLEEGEMIDYEQLSKLKYMDAVLKETLRLCPIANDVVNRRCEETTTLGDITIEKGTYVSADLFTLHRDKKVWGEDAEEFKPERWLSNDNIPTEYYYPFGGGPRICIGMRLAMMDIKMVLVHLLRSFELERCSETFVKPNLTGQ</sequence>
<dbReference type="InterPro" id="IPR001128">
    <property type="entry name" value="Cyt_P450"/>
</dbReference>
<organism evidence="11 12">
    <name type="scientific">Meloidogyne javanica</name>
    <name type="common">Root-knot nematode worm</name>
    <dbReference type="NCBI Taxonomy" id="6303"/>
    <lineage>
        <taxon>Eukaryota</taxon>
        <taxon>Metazoa</taxon>
        <taxon>Ecdysozoa</taxon>
        <taxon>Nematoda</taxon>
        <taxon>Chromadorea</taxon>
        <taxon>Rhabditida</taxon>
        <taxon>Tylenchina</taxon>
        <taxon>Tylenchomorpha</taxon>
        <taxon>Tylenchoidea</taxon>
        <taxon>Meloidogynidae</taxon>
        <taxon>Meloidogyninae</taxon>
        <taxon>Meloidogyne</taxon>
        <taxon>Meloidogyne incognita group</taxon>
    </lineage>
</organism>
<proteinExistence type="inferred from homology"/>
<dbReference type="InterPro" id="IPR050476">
    <property type="entry name" value="Insect_CytP450_Detox"/>
</dbReference>
<dbReference type="PROSITE" id="PS00086">
    <property type="entry name" value="CYTOCHROME_P450"/>
    <property type="match status" value="1"/>
</dbReference>
<evidence type="ECO:0000256" key="3">
    <source>
        <dbReference type="ARBA" id="ARBA00022617"/>
    </source>
</evidence>
<dbReference type="GO" id="GO:0020037">
    <property type="term" value="F:heme binding"/>
    <property type="evidence" value="ECO:0007669"/>
    <property type="project" value="InterPro"/>
</dbReference>
<keyword evidence="6 8" id="KW-0408">Iron</keyword>
<evidence type="ECO:0000256" key="10">
    <source>
        <dbReference type="SAM" id="SignalP"/>
    </source>
</evidence>
<dbReference type="PRINTS" id="PR00463">
    <property type="entry name" value="EP450I"/>
</dbReference>
<feature type="chain" id="PRO_5036895584" evidence="10">
    <location>
        <begin position="23"/>
        <end position="407"/>
    </location>
</feature>
<evidence type="ECO:0000256" key="8">
    <source>
        <dbReference type="PIRSR" id="PIRSR602401-1"/>
    </source>
</evidence>
<dbReference type="GO" id="GO:0004497">
    <property type="term" value="F:monooxygenase activity"/>
    <property type="evidence" value="ECO:0007669"/>
    <property type="project" value="UniProtKB-KW"/>
</dbReference>
<keyword evidence="5 9" id="KW-0560">Oxidoreductase</keyword>
<dbReference type="GO" id="GO:0016705">
    <property type="term" value="F:oxidoreductase activity, acting on paired donors, with incorporation or reduction of molecular oxygen"/>
    <property type="evidence" value="ECO:0007669"/>
    <property type="project" value="InterPro"/>
</dbReference>
<evidence type="ECO:0000313" key="12">
    <source>
        <dbReference type="WBParaSite" id="scaffold15558_cov232.g17923"/>
    </source>
</evidence>
<evidence type="ECO:0000256" key="6">
    <source>
        <dbReference type="ARBA" id="ARBA00023004"/>
    </source>
</evidence>
<dbReference type="Gene3D" id="1.10.630.10">
    <property type="entry name" value="Cytochrome P450"/>
    <property type="match status" value="2"/>
</dbReference>
<feature type="binding site" description="axial binding residue" evidence="8">
    <location>
        <position position="369"/>
    </location>
    <ligand>
        <name>heme</name>
        <dbReference type="ChEBI" id="CHEBI:30413"/>
    </ligand>
    <ligandPart>
        <name>Fe</name>
        <dbReference type="ChEBI" id="CHEBI:18248"/>
    </ligandPart>
</feature>
<evidence type="ECO:0000256" key="2">
    <source>
        <dbReference type="ARBA" id="ARBA00010617"/>
    </source>
</evidence>
<reference evidence="12" key="1">
    <citation type="submission" date="2022-11" db="UniProtKB">
        <authorList>
            <consortium name="WormBaseParasite"/>
        </authorList>
    </citation>
    <scope>IDENTIFICATION</scope>
</reference>
<dbReference type="WBParaSite" id="scaffold15558_cov232.g17923">
    <property type="protein sequence ID" value="scaffold15558_cov232.g17923"/>
    <property type="gene ID" value="scaffold15558_cov232.g17923"/>
</dbReference>
<keyword evidence="7 9" id="KW-0503">Monooxygenase</keyword>
<evidence type="ECO:0000256" key="1">
    <source>
        <dbReference type="ARBA" id="ARBA00001971"/>
    </source>
</evidence>
<evidence type="ECO:0000313" key="11">
    <source>
        <dbReference type="Proteomes" id="UP000887561"/>
    </source>
</evidence>
<keyword evidence="3 8" id="KW-0349">Heme</keyword>
<dbReference type="Proteomes" id="UP000887561">
    <property type="component" value="Unplaced"/>
</dbReference>
<keyword evidence="4 8" id="KW-0479">Metal-binding</keyword>
<protein>
    <submittedName>
        <fullName evidence="12">Cytochrome P450</fullName>
    </submittedName>
</protein>
<accession>A0A915LSF6</accession>
<dbReference type="GO" id="GO:0005506">
    <property type="term" value="F:iron ion binding"/>
    <property type="evidence" value="ECO:0007669"/>
    <property type="project" value="InterPro"/>
</dbReference>
<dbReference type="InterPro" id="IPR017972">
    <property type="entry name" value="Cyt_P450_CS"/>
</dbReference>
<dbReference type="PANTHER" id="PTHR24292:SF102">
    <property type="entry name" value="CYTOCHROME P450 FAMILY-RELATED"/>
    <property type="match status" value="1"/>
</dbReference>
<comment type="cofactor">
    <cofactor evidence="1 8">
        <name>heme</name>
        <dbReference type="ChEBI" id="CHEBI:30413"/>
    </cofactor>
</comment>
<dbReference type="AlphaFoldDB" id="A0A915LSF6"/>
<evidence type="ECO:0000256" key="4">
    <source>
        <dbReference type="ARBA" id="ARBA00022723"/>
    </source>
</evidence>
<comment type="similarity">
    <text evidence="2 9">Belongs to the cytochrome P450 family.</text>
</comment>
<evidence type="ECO:0000256" key="9">
    <source>
        <dbReference type="RuleBase" id="RU000461"/>
    </source>
</evidence>
<feature type="signal peptide" evidence="10">
    <location>
        <begin position="1"/>
        <end position="22"/>
    </location>
</feature>
<evidence type="ECO:0000256" key="5">
    <source>
        <dbReference type="ARBA" id="ARBA00023002"/>
    </source>
</evidence>
<evidence type="ECO:0000256" key="7">
    <source>
        <dbReference type="ARBA" id="ARBA00023033"/>
    </source>
</evidence>
<keyword evidence="11" id="KW-1185">Reference proteome</keyword>
<dbReference type="InterPro" id="IPR002401">
    <property type="entry name" value="Cyt_P450_E_grp-I"/>
</dbReference>